<dbReference type="Proteomes" id="UP001430584">
    <property type="component" value="Unassembled WGS sequence"/>
</dbReference>
<comment type="caution">
    <text evidence="3">The sequence shown here is derived from an EMBL/GenBank/DDBJ whole genome shotgun (WGS) entry which is preliminary data.</text>
</comment>
<name>A0ABR3C812_9PEZI</name>
<dbReference type="GeneID" id="92013274"/>
<evidence type="ECO:0000256" key="1">
    <source>
        <dbReference type="SAM" id="Phobius"/>
    </source>
</evidence>
<reference evidence="3 4" key="1">
    <citation type="submission" date="2024-02" db="EMBL/GenBank/DDBJ databases">
        <title>De novo assembly and annotation of 12 fungi associated with fruit tree decline syndrome in Ontario, Canada.</title>
        <authorList>
            <person name="Sulman M."/>
            <person name="Ellouze W."/>
            <person name="Ilyukhin E."/>
        </authorList>
    </citation>
    <scope>NUCLEOTIDE SEQUENCE [LARGE SCALE GENOMIC DNA]</scope>
    <source>
        <strain evidence="3 4">FDS-637</strain>
    </source>
</reference>
<keyword evidence="1" id="KW-0472">Membrane</keyword>
<accession>A0ABR3C812</accession>
<keyword evidence="1" id="KW-1133">Transmembrane helix</keyword>
<dbReference type="InterPro" id="IPR001810">
    <property type="entry name" value="F-box_dom"/>
</dbReference>
<sequence length="271" mass="29246">MRMNTDNQNWTMKHTGSEMEMSPDKILLQSLEDFITYAFDSSIIAMASSLAVLTNETISVNATVSVRAIIFGSAGYVYGIFAINAVICIVYGAEALRTRGWRLISPVDFLDIATLVVAASRGGSGIAESFEEAVMGDSEGKGRRAVGTLKVQPVFDGVAKMQITELPFELLEAIFDQLPTASILPVALTCHALNPAAIQCLYSTITIAPASAPDKRYSPNPYRLAVCLVNDRAAGARVRHLTFTNISPDATRALTPRRALPILVTYKDATP</sequence>
<protein>
    <recommendedName>
        <fullName evidence="2">F-box domain-containing protein</fullName>
    </recommendedName>
</protein>
<organism evidence="3 4">
    <name type="scientific">Diplodia seriata</name>
    <dbReference type="NCBI Taxonomy" id="420778"/>
    <lineage>
        <taxon>Eukaryota</taxon>
        <taxon>Fungi</taxon>
        <taxon>Dikarya</taxon>
        <taxon>Ascomycota</taxon>
        <taxon>Pezizomycotina</taxon>
        <taxon>Dothideomycetes</taxon>
        <taxon>Dothideomycetes incertae sedis</taxon>
        <taxon>Botryosphaeriales</taxon>
        <taxon>Botryosphaeriaceae</taxon>
        <taxon>Diplodia</taxon>
    </lineage>
</organism>
<keyword evidence="1" id="KW-0812">Transmembrane</keyword>
<evidence type="ECO:0000259" key="2">
    <source>
        <dbReference type="PROSITE" id="PS50181"/>
    </source>
</evidence>
<proteinExistence type="predicted"/>
<gene>
    <name evidence="3" type="ORF">SLS55_009189</name>
</gene>
<dbReference type="PROSITE" id="PS50181">
    <property type="entry name" value="FBOX"/>
    <property type="match status" value="1"/>
</dbReference>
<dbReference type="SUPFAM" id="SSF81383">
    <property type="entry name" value="F-box domain"/>
    <property type="match status" value="1"/>
</dbReference>
<dbReference type="InterPro" id="IPR036047">
    <property type="entry name" value="F-box-like_dom_sf"/>
</dbReference>
<dbReference type="EMBL" id="JAJVCZ030000009">
    <property type="protein sequence ID" value="KAL0256792.1"/>
    <property type="molecule type" value="Genomic_DNA"/>
</dbReference>
<dbReference type="Pfam" id="PF12937">
    <property type="entry name" value="F-box-like"/>
    <property type="match status" value="1"/>
</dbReference>
<dbReference type="RefSeq" id="XP_066629821.1">
    <property type="nucleotide sequence ID" value="XM_066780592.1"/>
</dbReference>
<feature type="domain" description="F-box" evidence="2">
    <location>
        <begin position="160"/>
        <end position="205"/>
    </location>
</feature>
<dbReference type="CDD" id="cd09917">
    <property type="entry name" value="F-box_SF"/>
    <property type="match status" value="1"/>
</dbReference>
<evidence type="ECO:0000313" key="3">
    <source>
        <dbReference type="EMBL" id="KAL0256792.1"/>
    </source>
</evidence>
<feature type="transmembrane region" description="Helical" evidence="1">
    <location>
        <begin position="66"/>
        <end position="93"/>
    </location>
</feature>
<keyword evidence="4" id="KW-1185">Reference proteome</keyword>
<evidence type="ECO:0000313" key="4">
    <source>
        <dbReference type="Proteomes" id="UP001430584"/>
    </source>
</evidence>